<dbReference type="PANTHER" id="PTHR43708">
    <property type="entry name" value="CONSERVED EXPRESSED OXIDOREDUCTASE (EUROFUNG)"/>
    <property type="match status" value="1"/>
</dbReference>
<keyword evidence="2" id="KW-0560">Oxidoreductase</keyword>
<dbReference type="SUPFAM" id="SSF51735">
    <property type="entry name" value="NAD(P)-binding Rossmann-fold domains"/>
    <property type="match status" value="1"/>
</dbReference>
<dbReference type="RefSeq" id="WP_425394275.1">
    <property type="nucleotide sequence ID" value="NZ_JXMU01000016.1"/>
</dbReference>
<name>A0A0M9GLY1_9HYPH</name>
<feature type="domain" description="Gfo/Idh/MocA-like oxidoreductase N-terminal" evidence="3">
    <location>
        <begin position="23"/>
        <end position="137"/>
    </location>
</feature>
<dbReference type="InterPro" id="IPR036291">
    <property type="entry name" value="NAD(P)-bd_dom_sf"/>
</dbReference>
<feature type="domain" description="GFO/IDH/MocA-like oxidoreductase" evidence="4">
    <location>
        <begin position="146"/>
        <end position="265"/>
    </location>
</feature>
<dbReference type="GO" id="GO:0000166">
    <property type="term" value="F:nucleotide binding"/>
    <property type="evidence" value="ECO:0007669"/>
    <property type="project" value="InterPro"/>
</dbReference>
<dbReference type="STRING" id="1514904.SU32_11530"/>
<evidence type="ECO:0000256" key="2">
    <source>
        <dbReference type="ARBA" id="ARBA00023002"/>
    </source>
</evidence>
<protein>
    <submittedName>
        <fullName evidence="5">Oxidoreductase</fullName>
    </submittedName>
</protein>
<dbReference type="Proteomes" id="UP000038011">
    <property type="component" value="Unassembled WGS sequence"/>
</dbReference>
<dbReference type="EMBL" id="JXMU01000016">
    <property type="protein sequence ID" value="KPB00880.1"/>
    <property type="molecule type" value="Genomic_DNA"/>
</dbReference>
<dbReference type="Pfam" id="PF22725">
    <property type="entry name" value="GFO_IDH_MocA_C3"/>
    <property type="match status" value="1"/>
</dbReference>
<sequence length="355" mass="39426">MTDQLKLSDLRQAWPKPSNLMPIVIFGAGSIVTDAHLPAYKNGGFPVRGIYDPDLEKAQKVAQEWGIFAYSNIDEAIAQEDALFDLATPPQAHFGILEKLPDGAAALLQKPMGNDLDEASKIVSICENKNIRAAVNFQLRFSPMMLALKDAADKGFLGDIVDFDAWLALDTPWHLWEFLLKSPRVELSLHSIHYLDFIRSLLGNPQGIHAKTMGHPSSKIAQTRTSAILDYGDEKRCALSINHNHSFGRQFQACEFRICGTKGAAYVKLGVNLDYPHGEPDELWLNSGEGWQQVPLHGAWFPDAFTHRMAQLQRFATGEEKQLISNVQDGWDTMALVEAAYLSSSLPSTPIAKRD</sequence>
<keyword evidence="6" id="KW-1185">Reference proteome</keyword>
<dbReference type="Gene3D" id="3.30.360.10">
    <property type="entry name" value="Dihydrodipicolinate Reductase, domain 2"/>
    <property type="match status" value="1"/>
</dbReference>
<reference evidence="5 6" key="1">
    <citation type="submission" date="2015-01" db="EMBL/GenBank/DDBJ databases">
        <title>Ahrensia donghaiensis sp. nov., a novel dimethylsulphoniopropionate-cleavage bacterium isolated from seawater and emended descriptions of the genus Ahrensia and Ahrensia kielensis.</title>
        <authorList>
            <person name="Liu J."/>
        </authorList>
    </citation>
    <scope>NUCLEOTIDE SEQUENCE [LARGE SCALE GENOMIC DNA]</scope>
    <source>
        <strain evidence="5 6">LZD062</strain>
    </source>
</reference>
<dbReference type="PATRIC" id="fig|1514904.3.peg.1149"/>
<comment type="caution">
    <text evidence="5">The sequence shown here is derived from an EMBL/GenBank/DDBJ whole genome shotgun (WGS) entry which is preliminary data.</text>
</comment>
<dbReference type="PANTHER" id="PTHR43708:SF5">
    <property type="entry name" value="CONSERVED EXPRESSED OXIDOREDUCTASE (EUROFUNG)-RELATED"/>
    <property type="match status" value="1"/>
</dbReference>
<dbReference type="GO" id="GO:0016491">
    <property type="term" value="F:oxidoreductase activity"/>
    <property type="evidence" value="ECO:0007669"/>
    <property type="project" value="UniProtKB-KW"/>
</dbReference>
<comment type="similarity">
    <text evidence="1">Belongs to the Gfo/Idh/MocA family.</text>
</comment>
<evidence type="ECO:0000259" key="3">
    <source>
        <dbReference type="Pfam" id="PF01408"/>
    </source>
</evidence>
<proteinExistence type="inferred from homology"/>
<dbReference type="Pfam" id="PF01408">
    <property type="entry name" value="GFO_IDH_MocA"/>
    <property type="match status" value="1"/>
</dbReference>
<evidence type="ECO:0000256" key="1">
    <source>
        <dbReference type="ARBA" id="ARBA00010928"/>
    </source>
</evidence>
<evidence type="ECO:0000259" key="4">
    <source>
        <dbReference type="Pfam" id="PF22725"/>
    </source>
</evidence>
<organism evidence="5 6">
    <name type="scientific">Ahrensia marina</name>
    <dbReference type="NCBI Taxonomy" id="1514904"/>
    <lineage>
        <taxon>Bacteria</taxon>
        <taxon>Pseudomonadati</taxon>
        <taxon>Pseudomonadota</taxon>
        <taxon>Alphaproteobacteria</taxon>
        <taxon>Hyphomicrobiales</taxon>
        <taxon>Ahrensiaceae</taxon>
        <taxon>Ahrensia</taxon>
    </lineage>
</organism>
<dbReference type="Gene3D" id="3.40.50.720">
    <property type="entry name" value="NAD(P)-binding Rossmann-like Domain"/>
    <property type="match status" value="1"/>
</dbReference>
<dbReference type="SUPFAM" id="SSF55347">
    <property type="entry name" value="Glyceraldehyde-3-phosphate dehydrogenase-like, C-terminal domain"/>
    <property type="match status" value="1"/>
</dbReference>
<accession>A0A0M9GLY1</accession>
<dbReference type="InterPro" id="IPR051317">
    <property type="entry name" value="Gfo/Idh/MocA_oxidoreduct"/>
</dbReference>
<evidence type="ECO:0000313" key="5">
    <source>
        <dbReference type="EMBL" id="KPB00880.1"/>
    </source>
</evidence>
<dbReference type="AlphaFoldDB" id="A0A0M9GLY1"/>
<gene>
    <name evidence="5" type="ORF">SU32_11530</name>
</gene>
<dbReference type="InterPro" id="IPR055170">
    <property type="entry name" value="GFO_IDH_MocA-like_dom"/>
</dbReference>
<evidence type="ECO:0000313" key="6">
    <source>
        <dbReference type="Proteomes" id="UP000038011"/>
    </source>
</evidence>
<dbReference type="InterPro" id="IPR000683">
    <property type="entry name" value="Gfo/Idh/MocA-like_OxRdtase_N"/>
</dbReference>